<proteinExistence type="predicted"/>
<protein>
    <submittedName>
        <fullName evidence="4">GNAT family N-acetyltransferase</fullName>
    </submittedName>
</protein>
<dbReference type="PROSITE" id="PS51186">
    <property type="entry name" value="GNAT"/>
    <property type="match status" value="1"/>
</dbReference>
<accession>A0A4R5Q6S4</accession>
<evidence type="ECO:0000313" key="4">
    <source>
        <dbReference type="EMBL" id="TDH58396.1"/>
    </source>
</evidence>
<dbReference type="InterPro" id="IPR000182">
    <property type="entry name" value="GNAT_dom"/>
</dbReference>
<gene>
    <name evidence="4" type="ORF">E2C06_32835</name>
</gene>
<dbReference type="InterPro" id="IPR050832">
    <property type="entry name" value="Bact_Acetyltransf"/>
</dbReference>
<dbReference type="OrthoDB" id="9789603at2"/>
<evidence type="ECO:0000256" key="2">
    <source>
        <dbReference type="ARBA" id="ARBA00023315"/>
    </source>
</evidence>
<dbReference type="Gene3D" id="3.40.630.30">
    <property type="match status" value="1"/>
</dbReference>
<feature type="domain" description="N-acetyltransferase" evidence="3">
    <location>
        <begin position="16"/>
        <end position="159"/>
    </location>
</feature>
<sequence>MQTGNGAGAVAQPIALTVRGLTENDLPEAQWIVRRAFATFVGAPDPETFWTDREYVHSRWAAPHVTAFAAEVEGRLAGANFATQWGSVGFFGPLAIRPDLWDRGVGQRLVEAATIDLEARGVRHAGLFTFANSPKHMALYQRFGYAPCFLTVIMSAPVNKSAADRVRWLRYSALSEAERARARDECRDLTDALYEGLDLGDEIQAVHTHGLGDVVLLWDRADKLNALAVCHHGPRSEAGQGACFVKFGAARPGPQAEESFAALLDACAGLATEAGMTSVLAGVSTARREAHRHLVARGFRTEVTGVAMHRPDEPGYSRPGVFVLDDWR</sequence>
<evidence type="ECO:0000259" key="3">
    <source>
        <dbReference type="PROSITE" id="PS51186"/>
    </source>
</evidence>
<dbReference type="Proteomes" id="UP000295096">
    <property type="component" value="Unassembled WGS sequence"/>
</dbReference>
<organism evidence="4 5">
    <name type="scientific">Dankookia rubra</name>
    <dbReference type="NCBI Taxonomy" id="1442381"/>
    <lineage>
        <taxon>Bacteria</taxon>
        <taxon>Pseudomonadati</taxon>
        <taxon>Pseudomonadota</taxon>
        <taxon>Alphaproteobacteria</taxon>
        <taxon>Acetobacterales</taxon>
        <taxon>Roseomonadaceae</taxon>
        <taxon>Dankookia</taxon>
    </lineage>
</organism>
<reference evidence="4 5" key="1">
    <citation type="journal article" date="2016" name="J. Microbiol.">
        <title>Dankookia rubra gen. nov., sp. nov., an alphaproteobacterium isolated from sediment of a shallow stream.</title>
        <authorList>
            <person name="Kim W.H."/>
            <person name="Kim D.H."/>
            <person name="Kang K."/>
            <person name="Ahn T.Y."/>
        </authorList>
    </citation>
    <scope>NUCLEOTIDE SEQUENCE [LARGE SCALE GENOMIC DNA]</scope>
    <source>
        <strain evidence="4 5">JCM30602</strain>
    </source>
</reference>
<dbReference type="Pfam" id="PF00583">
    <property type="entry name" value="Acetyltransf_1"/>
    <property type="match status" value="1"/>
</dbReference>
<dbReference type="EMBL" id="SMSJ01000125">
    <property type="protein sequence ID" value="TDH58396.1"/>
    <property type="molecule type" value="Genomic_DNA"/>
</dbReference>
<keyword evidence="5" id="KW-1185">Reference proteome</keyword>
<dbReference type="InterPro" id="IPR016181">
    <property type="entry name" value="Acyl_CoA_acyltransferase"/>
</dbReference>
<dbReference type="GO" id="GO:0016747">
    <property type="term" value="F:acyltransferase activity, transferring groups other than amino-acyl groups"/>
    <property type="evidence" value="ECO:0007669"/>
    <property type="project" value="InterPro"/>
</dbReference>
<evidence type="ECO:0000256" key="1">
    <source>
        <dbReference type="ARBA" id="ARBA00022679"/>
    </source>
</evidence>
<dbReference type="PANTHER" id="PTHR43877">
    <property type="entry name" value="AMINOALKYLPHOSPHONATE N-ACETYLTRANSFERASE-RELATED-RELATED"/>
    <property type="match status" value="1"/>
</dbReference>
<comment type="caution">
    <text evidence="4">The sequence shown here is derived from an EMBL/GenBank/DDBJ whole genome shotgun (WGS) entry which is preliminary data.</text>
</comment>
<keyword evidence="1 4" id="KW-0808">Transferase</keyword>
<keyword evidence="2" id="KW-0012">Acyltransferase</keyword>
<name>A0A4R5Q6S4_9PROT</name>
<evidence type="ECO:0000313" key="5">
    <source>
        <dbReference type="Proteomes" id="UP000295096"/>
    </source>
</evidence>
<dbReference type="SUPFAM" id="SSF55729">
    <property type="entry name" value="Acyl-CoA N-acyltransferases (Nat)"/>
    <property type="match status" value="1"/>
</dbReference>
<dbReference type="AlphaFoldDB" id="A0A4R5Q6S4"/>